<reference evidence="1 2" key="1">
    <citation type="submission" date="2014-03" db="EMBL/GenBank/DDBJ databases">
        <title>Genomics of Bifidobacteria.</title>
        <authorList>
            <person name="Ventura M."/>
            <person name="Milani C."/>
            <person name="Lugli G.A."/>
        </authorList>
    </citation>
    <scope>NUCLEOTIDE SEQUENCE [LARGE SCALE GENOMIC DNA]</scope>
    <source>
        <strain evidence="1 2">DSM 23967</strain>
    </source>
</reference>
<sequence>MVQGADLPVHARRVDCSGVRQIVHMDWIAERTGIAAEDTDSAEDWLNWCTGGMDVIAAADSLDMKVRHIGWVGWVD</sequence>
<dbReference type="RefSeq" id="WP_051917383.1">
    <property type="nucleotide sequence ID" value="NZ_JGZN01000008.1"/>
</dbReference>
<gene>
    <name evidence="1" type="ORF">BISA_0685</name>
</gene>
<organism evidence="1 2">
    <name type="scientific">Bifidobacterium saguini DSM 23967</name>
    <dbReference type="NCBI Taxonomy" id="1437607"/>
    <lineage>
        <taxon>Bacteria</taxon>
        <taxon>Bacillati</taxon>
        <taxon>Actinomycetota</taxon>
        <taxon>Actinomycetes</taxon>
        <taxon>Bifidobacteriales</taxon>
        <taxon>Bifidobacteriaceae</taxon>
        <taxon>Bifidobacterium</taxon>
    </lineage>
</organism>
<evidence type="ECO:0000313" key="1">
    <source>
        <dbReference type="EMBL" id="KFI92288.1"/>
    </source>
</evidence>
<comment type="caution">
    <text evidence="1">The sequence shown here is derived from an EMBL/GenBank/DDBJ whole genome shotgun (WGS) entry which is preliminary data.</text>
</comment>
<evidence type="ECO:0000313" key="2">
    <source>
        <dbReference type="Proteomes" id="UP000029066"/>
    </source>
</evidence>
<protein>
    <submittedName>
        <fullName evidence="1">Uncharacterized protein</fullName>
    </submittedName>
</protein>
<name>A0A087D9T8_9BIFI</name>
<dbReference type="AlphaFoldDB" id="A0A087D9T8"/>
<dbReference type="Proteomes" id="UP000029066">
    <property type="component" value="Unassembled WGS sequence"/>
</dbReference>
<proteinExistence type="predicted"/>
<dbReference type="EMBL" id="JGZN01000008">
    <property type="protein sequence ID" value="KFI92288.1"/>
    <property type="molecule type" value="Genomic_DNA"/>
</dbReference>
<accession>A0A087D9T8</accession>